<dbReference type="SUPFAM" id="SSF51306">
    <property type="entry name" value="LexA/Signal peptidase"/>
    <property type="match status" value="1"/>
</dbReference>
<dbReference type="STRING" id="1236989.JCM15548_14070"/>
<dbReference type="CDD" id="cd06462">
    <property type="entry name" value="Peptidase_S24_S26"/>
    <property type="match status" value="1"/>
</dbReference>
<dbReference type="NCBIfam" id="TIGR02228">
    <property type="entry name" value="sigpep_I_arch"/>
    <property type="match status" value="1"/>
</dbReference>
<dbReference type="Pfam" id="PF00717">
    <property type="entry name" value="Peptidase_S24"/>
    <property type="match status" value="1"/>
</dbReference>
<keyword evidence="4" id="KW-1133">Transmembrane helix</keyword>
<dbReference type="GO" id="GO:0016020">
    <property type="term" value="C:membrane"/>
    <property type="evidence" value="ECO:0007669"/>
    <property type="project" value="UniProtKB-SubCell"/>
</dbReference>
<dbReference type="InterPro" id="IPR015927">
    <property type="entry name" value="Peptidase_S24_S26A/B/C"/>
</dbReference>
<protein>
    <recommendedName>
        <fullName evidence="6">Signal peptidase I</fullName>
        <ecNumber evidence="6">3.4.21.89</ecNumber>
    </recommendedName>
</protein>
<keyword evidence="2" id="KW-0378">Hydrolase</keyword>
<sequence>MAQLSPDKYLSVLDDLLSKGQPVQVSVRGMSMFPLLMKGDVVLVKPVTYEALCKGDIVVFERNDIWVAHRLVRKSDGNLQTYGDGNRLVDPPLPFGRVKGVVEKVVQSRWWLARWATRWPGRALAYTCGITGPGLWLLGRIASKLYRMFNKGN</sequence>
<comment type="caution">
    <text evidence="8">The sequence shown here is derived from an EMBL/GenBank/DDBJ whole genome shotgun (WGS) entry which is preliminary data.</text>
</comment>
<evidence type="ECO:0000256" key="5">
    <source>
        <dbReference type="ARBA" id="ARBA00023136"/>
    </source>
</evidence>
<evidence type="ECO:0000256" key="2">
    <source>
        <dbReference type="ARBA" id="ARBA00022670"/>
    </source>
</evidence>
<evidence type="ECO:0000256" key="1">
    <source>
        <dbReference type="ARBA" id="ARBA00004370"/>
    </source>
</evidence>
<gene>
    <name evidence="8" type="ORF">JCM15548_14070</name>
</gene>
<proteinExistence type="predicted"/>
<name>A0A0E9M2Q7_9BACT</name>
<comment type="subcellular location">
    <subcellularLocation>
        <location evidence="1">Membrane</location>
    </subcellularLocation>
</comment>
<evidence type="ECO:0000256" key="6">
    <source>
        <dbReference type="NCBIfam" id="TIGR02228"/>
    </source>
</evidence>
<keyword evidence="3" id="KW-0812">Transmembrane</keyword>
<evidence type="ECO:0000313" key="9">
    <source>
        <dbReference type="Proteomes" id="UP000032900"/>
    </source>
</evidence>
<accession>A0A0E9M2Q7</accession>
<dbReference type="GO" id="GO:0004252">
    <property type="term" value="F:serine-type endopeptidase activity"/>
    <property type="evidence" value="ECO:0007669"/>
    <property type="project" value="UniProtKB-UniRule"/>
</dbReference>
<evidence type="ECO:0000313" key="8">
    <source>
        <dbReference type="EMBL" id="GAO31681.1"/>
    </source>
</evidence>
<keyword evidence="5" id="KW-0472">Membrane</keyword>
<dbReference type="Gene3D" id="2.10.109.10">
    <property type="entry name" value="Umud Fragment, subunit A"/>
    <property type="match status" value="1"/>
</dbReference>
<dbReference type="InterPro" id="IPR036286">
    <property type="entry name" value="LexA/Signal_pep-like_sf"/>
</dbReference>
<reference evidence="8 9" key="1">
    <citation type="journal article" date="2015" name="Microbes Environ.">
        <title>Distribution and evolution of nitrogen fixation genes in the phylum bacteroidetes.</title>
        <authorList>
            <person name="Inoue J."/>
            <person name="Oshima K."/>
            <person name="Suda W."/>
            <person name="Sakamoto M."/>
            <person name="Iino T."/>
            <person name="Noda S."/>
            <person name="Hongoh Y."/>
            <person name="Hattori M."/>
            <person name="Ohkuma M."/>
        </authorList>
    </citation>
    <scope>NUCLEOTIDE SEQUENCE [LARGE SCALE GENOMIC DNA]</scope>
    <source>
        <strain evidence="8">JCM 15548</strain>
    </source>
</reference>
<evidence type="ECO:0000259" key="7">
    <source>
        <dbReference type="Pfam" id="PF00717"/>
    </source>
</evidence>
<dbReference type="OrthoDB" id="9795228at2"/>
<evidence type="ECO:0000256" key="3">
    <source>
        <dbReference type="ARBA" id="ARBA00022692"/>
    </source>
</evidence>
<dbReference type="Proteomes" id="UP000032900">
    <property type="component" value="Unassembled WGS sequence"/>
</dbReference>
<dbReference type="GO" id="GO:0006465">
    <property type="term" value="P:signal peptide processing"/>
    <property type="evidence" value="ECO:0007669"/>
    <property type="project" value="UniProtKB-UniRule"/>
</dbReference>
<keyword evidence="2" id="KW-0645">Protease</keyword>
<dbReference type="GO" id="GO:0009003">
    <property type="term" value="F:signal peptidase activity"/>
    <property type="evidence" value="ECO:0007669"/>
    <property type="project" value="UniProtKB-EC"/>
</dbReference>
<feature type="domain" description="Peptidase S24/S26A/S26B/S26C" evidence="7">
    <location>
        <begin position="5"/>
        <end position="76"/>
    </location>
</feature>
<dbReference type="InterPro" id="IPR001733">
    <property type="entry name" value="Peptidase_S26B"/>
</dbReference>
<evidence type="ECO:0000256" key="4">
    <source>
        <dbReference type="ARBA" id="ARBA00022989"/>
    </source>
</evidence>
<dbReference type="EC" id="3.4.21.89" evidence="6"/>
<dbReference type="EMBL" id="BAZW01000057">
    <property type="protein sequence ID" value="GAO31681.1"/>
    <property type="molecule type" value="Genomic_DNA"/>
</dbReference>
<dbReference type="RefSeq" id="WP_062127937.1">
    <property type="nucleotide sequence ID" value="NZ_BAZW01000057.1"/>
</dbReference>
<organism evidence="8 9">
    <name type="scientific">Geofilum rubicundum JCM 15548</name>
    <dbReference type="NCBI Taxonomy" id="1236989"/>
    <lineage>
        <taxon>Bacteria</taxon>
        <taxon>Pseudomonadati</taxon>
        <taxon>Bacteroidota</taxon>
        <taxon>Bacteroidia</taxon>
        <taxon>Marinilabiliales</taxon>
        <taxon>Marinilabiliaceae</taxon>
        <taxon>Geofilum</taxon>
    </lineage>
</organism>
<dbReference type="AlphaFoldDB" id="A0A0E9M2Q7"/>
<keyword evidence="9" id="KW-1185">Reference proteome</keyword>